<dbReference type="InterPro" id="IPR001647">
    <property type="entry name" value="HTH_TetR"/>
</dbReference>
<dbReference type="Pfam" id="PF00440">
    <property type="entry name" value="TetR_N"/>
    <property type="match status" value="1"/>
</dbReference>
<evidence type="ECO:0000256" key="1">
    <source>
        <dbReference type="ARBA" id="ARBA00023015"/>
    </source>
</evidence>
<evidence type="ECO:0000313" key="7">
    <source>
        <dbReference type="Proteomes" id="UP000028878"/>
    </source>
</evidence>
<gene>
    <name evidence="6" type="ORF">BN948_01950</name>
</gene>
<dbReference type="InterPro" id="IPR009057">
    <property type="entry name" value="Homeodomain-like_sf"/>
</dbReference>
<protein>
    <submittedName>
        <fullName evidence="6">TetR family transcriptional regulator</fullName>
    </submittedName>
</protein>
<dbReference type="GO" id="GO:0045892">
    <property type="term" value="P:negative regulation of DNA-templated transcription"/>
    <property type="evidence" value="ECO:0007669"/>
    <property type="project" value="InterPro"/>
</dbReference>
<keyword evidence="1" id="KW-0805">Transcription regulation</keyword>
<dbReference type="Gene3D" id="1.10.357.10">
    <property type="entry name" value="Tetracycline Repressor, domain 2"/>
    <property type="match status" value="1"/>
</dbReference>
<evidence type="ECO:0000313" key="6">
    <source>
        <dbReference type="EMBL" id="CDN87528.1"/>
    </source>
</evidence>
<dbReference type="PANTHER" id="PTHR30055:SF151">
    <property type="entry name" value="TRANSCRIPTIONAL REGULATORY PROTEIN"/>
    <property type="match status" value="1"/>
</dbReference>
<dbReference type="Pfam" id="PF02909">
    <property type="entry name" value="TetR_C_1"/>
    <property type="match status" value="1"/>
</dbReference>
<feature type="domain" description="HTH tetR-type" evidence="5">
    <location>
        <begin position="21"/>
        <end position="81"/>
    </location>
</feature>
<proteinExistence type="predicted"/>
<keyword evidence="2 4" id="KW-0238">DNA-binding</keyword>
<dbReference type="Gene3D" id="1.10.10.60">
    <property type="entry name" value="Homeodomain-like"/>
    <property type="match status" value="1"/>
</dbReference>
<keyword evidence="7" id="KW-1185">Reference proteome</keyword>
<evidence type="ECO:0000259" key="5">
    <source>
        <dbReference type="PROSITE" id="PS50977"/>
    </source>
</evidence>
<dbReference type="GO" id="GO:0003700">
    <property type="term" value="F:DNA-binding transcription factor activity"/>
    <property type="evidence" value="ECO:0007669"/>
    <property type="project" value="TreeGrafter"/>
</dbReference>
<dbReference type="RefSeq" id="WP_009520479.1">
    <property type="nucleotide sequence ID" value="NZ_CCAE010000012.1"/>
</dbReference>
<dbReference type="SUPFAM" id="SSF48498">
    <property type="entry name" value="Tetracyclin repressor-like, C-terminal domain"/>
    <property type="match status" value="1"/>
</dbReference>
<dbReference type="InterPro" id="IPR004111">
    <property type="entry name" value="Repressor_TetR_C"/>
</dbReference>
<dbReference type="EMBL" id="CCAE010000012">
    <property type="protein sequence ID" value="CDN87528.1"/>
    <property type="molecule type" value="Genomic_DNA"/>
</dbReference>
<dbReference type="InterPro" id="IPR036271">
    <property type="entry name" value="Tet_transcr_reg_TetR-rel_C_sf"/>
</dbReference>
<feature type="DNA-binding region" description="H-T-H motif" evidence="4">
    <location>
        <begin position="44"/>
        <end position="63"/>
    </location>
</feature>
<dbReference type="AlphaFoldDB" id="A0A1L1PC60"/>
<evidence type="ECO:0000256" key="4">
    <source>
        <dbReference type="PROSITE-ProRule" id="PRU00335"/>
    </source>
</evidence>
<dbReference type="Proteomes" id="UP000028878">
    <property type="component" value="Unassembled WGS sequence"/>
</dbReference>
<accession>A0A1L1PC60</accession>
<dbReference type="SUPFAM" id="SSF46689">
    <property type="entry name" value="Homeodomain-like"/>
    <property type="match status" value="1"/>
</dbReference>
<reference evidence="7" key="2">
    <citation type="submission" date="2014-11" db="EMBL/GenBank/DDBJ databases">
        <title>Draft genome sequence of Hydrogenophaga intermedia S1.</title>
        <authorList>
            <person name="Gan H.M."/>
            <person name="Chew T.H."/>
            <person name="Stolz A."/>
        </authorList>
    </citation>
    <scope>NUCLEOTIDE SEQUENCE [LARGE SCALE GENOMIC DNA]</scope>
    <source>
        <strain evidence="7">S1</strain>
    </source>
</reference>
<keyword evidence="3" id="KW-0804">Transcription</keyword>
<evidence type="ECO:0000256" key="2">
    <source>
        <dbReference type="ARBA" id="ARBA00023125"/>
    </source>
</evidence>
<dbReference type="GO" id="GO:0000976">
    <property type="term" value="F:transcription cis-regulatory region binding"/>
    <property type="evidence" value="ECO:0007669"/>
    <property type="project" value="TreeGrafter"/>
</dbReference>
<evidence type="ECO:0000256" key="3">
    <source>
        <dbReference type="ARBA" id="ARBA00023163"/>
    </source>
</evidence>
<dbReference type="PANTHER" id="PTHR30055">
    <property type="entry name" value="HTH-TYPE TRANSCRIPTIONAL REGULATOR RUTR"/>
    <property type="match status" value="1"/>
</dbReference>
<dbReference type="InterPro" id="IPR050109">
    <property type="entry name" value="HTH-type_TetR-like_transc_reg"/>
</dbReference>
<reference evidence="7" key="1">
    <citation type="submission" date="2014-02" db="EMBL/GenBank/DDBJ databases">
        <authorList>
            <person name="Gan H."/>
        </authorList>
    </citation>
    <scope>NUCLEOTIDE SEQUENCE [LARGE SCALE GENOMIC DNA]</scope>
    <source>
        <strain evidence="7">S1</strain>
    </source>
</reference>
<organism evidence="6 7">
    <name type="scientific">Hydrogenophaga intermedia</name>
    <dbReference type="NCBI Taxonomy" id="65786"/>
    <lineage>
        <taxon>Bacteria</taxon>
        <taxon>Pseudomonadati</taxon>
        <taxon>Pseudomonadota</taxon>
        <taxon>Betaproteobacteria</taxon>
        <taxon>Burkholderiales</taxon>
        <taxon>Comamonadaceae</taxon>
        <taxon>Hydrogenophaga</taxon>
    </lineage>
</organism>
<dbReference type="PROSITE" id="PS50977">
    <property type="entry name" value="HTH_TETR_2"/>
    <property type="match status" value="1"/>
</dbReference>
<name>A0A1L1PC60_HYDIT</name>
<sequence length="247" mass="26874">MPPAAPAKAPRKTAGRPVNSTITHERIVSVALEQIDRVGIHAFSLRDVARSLDVYPSTIYWHAASKDALLADVSSLVMAGVVPPRGEGDWRDWMRKLFNRYRKSIRKHPNVAQLIGAQLASNASLSIALIEGVIDALLEAGATETNLREAYNCVISAMMGFMTMELAPLPTDDPEGWAAALEARVRSVDPLAHPTLVRHLPLLANKAFILRWQNGSEVPLNSSFDAHVEIFLAGLEAFLQRPVGSGA</sequence>